<organism evidence="5 6">
    <name type="scientific">Candidatus Borkfalkia avistercoris</name>
    <dbReference type="NCBI Taxonomy" id="2838504"/>
    <lineage>
        <taxon>Bacteria</taxon>
        <taxon>Bacillati</taxon>
        <taxon>Bacillota</taxon>
        <taxon>Clostridia</taxon>
        <taxon>Christensenellales</taxon>
        <taxon>Christensenellaceae</taxon>
        <taxon>Candidatus Borkfalkia</taxon>
    </lineage>
</organism>
<protein>
    <submittedName>
        <fullName evidence="5">AraC family transcriptional regulator</fullName>
    </submittedName>
</protein>
<dbReference type="Gene3D" id="1.10.10.60">
    <property type="entry name" value="Homeodomain-like"/>
    <property type="match status" value="2"/>
</dbReference>
<keyword evidence="3" id="KW-0804">Transcription</keyword>
<evidence type="ECO:0000313" key="5">
    <source>
        <dbReference type="EMBL" id="HIZ03988.1"/>
    </source>
</evidence>
<dbReference type="Pfam" id="PF12833">
    <property type="entry name" value="HTH_18"/>
    <property type="match status" value="1"/>
</dbReference>
<evidence type="ECO:0000256" key="3">
    <source>
        <dbReference type="ARBA" id="ARBA00023163"/>
    </source>
</evidence>
<keyword evidence="1" id="KW-0805">Transcription regulation</keyword>
<accession>A0A9D2D020</accession>
<comment type="caution">
    <text evidence="5">The sequence shown here is derived from an EMBL/GenBank/DDBJ whole genome shotgun (WGS) entry which is preliminary data.</text>
</comment>
<dbReference type="GO" id="GO:0003700">
    <property type="term" value="F:DNA-binding transcription factor activity"/>
    <property type="evidence" value="ECO:0007669"/>
    <property type="project" value="InterPro"/>
</dbReference>
<dbReference type="EMBL" id="DXCL01000042">
    <property type="protein sequence ID" value="HIZ03988.1"/>
    <property type="molecule type" value="Genomic_DNA"/>
</dbReference>
<dbReference type="AlphaFoldDB" id="A0A9D2D020"/>
<reference evidence="5" key="1">
    <citation type="journal article" date="2021" name="PeerJ">
        <title>Extensive microbial diversity within the chicken gut microbiome revealed by metagenomics and culture.</title>
        <authorList>
            <person name="Gilroy R."/>
            <person name="Ravi A."/>
            <person name="Getino M."/>
            <person name="Pursley I."/>
            <person name="Horton D.L."/>
            <person name="Alikhan N.F."/>
            <person name="Baker D."/>
            <person name="Gharbi K."/>
            <person name="Hall N."/>
            <person name="Watson M."/>
            <person name="Adriaenssens E.M."/>
            <person name="Foster-Nyarko E."/>
            <person name="Jarju S."/>
            <person name="Secka A."/>
            <person name="Antonio M."/>
            <person name="Oren A."/>
            <person name="Chaudhuri R.R."/>
            <person name="La Ragione R."/>
            <person name="Hildebrand F."/>
            <person name="Pallen M.J."/>
        </authorList>
    </citation>
    <scope>NUCLEOTIDE SEQUENCE</scope>
    <source>
        <strain evidence="5">CHK187-5294</strain>
    </source>
</reference>
<name>A0A9D2D020_9FIRM</name>
<sequence length="328" mass="37003">MEIYRQSDLAPGDRISVSREGNITTYTLSNASGSGTVESHELFCGTQLLFDDMHMDTFGEGGSDAGGFIVEHCRFGRFEGSFCDGRQFFLGAGDVCVHHMVDRKVFSSRFPTRHYHGITLIFDLPQGAFADFLRFSGIDFSSLTAKYLSKDISCVIRANERACRIFSDLYGAREKKDAGYFRLKVTELLHFLQDFSPAENEAKTHTLPADVVRAMKEAEEYLWSDLSAPHTVRSLSAKFGFSPTSFKNYFKTVFGYPVHEYIFTCRMQLAQYDLVTSDKKIAAVARGAGYKNVSKFSDAFKRFSGVSPREYRKNKTLSEWSILMPSRG</sequence>
<feature type="domain" description="HTH araC/xylS-type" evidence="4">
    <location>
        <begin position="216"/>
        <end position="314"/>
    </location>
</feature>
<keyword evidence="2" id="KW-0238">DNA-binding</keyword>
<dbReference type="InterPro" id="IPR020449">
    <property type="entry name" value="Tscrpt_reg_AraC-type_HTH"/>
</dbReference>
<dbReference type="InterPro" id="IPR009057">
    <property type="entry name" value="Homeodomain-like_sf"/>
</dbReference>
<proteinExistence type="predicted"/>
<dbReference type="SUPFAM" id="SSF46689">
    <property type="entry name" value="Homeodomain-like"/>
    <property type="match status" value="2"/>
</dbReference>
<dbReference type="PRINTS" id="PR00032">
    <property type="entry name" value="HTHARAC"/>
</dbReference>
<evidence type="ECO:0000256" key="1">
    <source>
        <dbReference type="ARBA" id="ARBA00023015"/>
    </source>
</evidence>
<dbReference type="PANTHER" id="PTHR47893">
    <property type="entry name" value="REGULATORY PROTEIN PCHR"/>
    <property type="match status" value="1"/>
</dbReference>
<gene>
    <name evidence="5" type="ORF">H9727_06855</name>
</gene>
<dbReference type="SMART" id="SM00342">
    <property type="entry name" value="HTH_ARAC"/>
    <property type="match status" value="1"/>
</dbReference>
<dbReference type="PANTHER" id="PTHR47893:SF1">
    <property type="entry name" value="REGULATORY PROTEIN PCHR"/>
    <property type="match status" value="1"/>
</dbReference>
<evidence type="ECO:0000313" key="6">
    <source>
        <dbReference type="Proteomes" id="UP000824132"/>
    </source>
</evidence>
<dbReference type="InterPro" id="IPR018062">
    <property type="entry name" value="HTH_AraC-typ_CS"/>
</dbReference>
<evidence type="ECO:0000256" key="2">
    <source>
        <dbReference type="ARBA" id="ARBA00023125"/>
    </source>
</evidence>
<dbReference type="Proteomes" id="UP000824132">
    <property type="component" value="Unassembled WGS sequence"/>
</dbReference>
<dbReference type="InterPro" id="IPR018060">
    <property type="entry name" value="HTH_AraC"/>
</dbReference>
<dbReference type="PROSITE" id="PS01124">
    <property type="entry name" value="HTH_ARAC_FAMILY_2"/>
    <property type="match status" value="1"/>
</dbReference>
<dbReference type="InterPro" id="IPR053142">
    <property type="entry name" value="PchR_regulatory_protein"/>
</dbReference>
<dbReference type="PROSITE" id="PS00041">
    <property type="entry name" value="HTH_ARAC_FAMILY_1"/>
    <property type="match status" value="1"/>
</dbReference>
<reference evidence="5" key="2">
    <citation type="submission" date="2021-04" db="EMBL/GenBank/DDBJ databases">
        <authorList>
            <person name="Gilroy R."/>
        </authorList>
    </citation>
    <scope>NUCLEOTIDE SEQUENCE</scope>
    <source>
        <strain evidence="5">CHK187-5294</strain>
    </source>
</reference>
<evidence type="ECO:0000259" key="4">
    <source>
        <dbReference type="PROSITE" id="PS01124"/>
    </source>
</evidence>
<dbReference type="GO" id="GO:0043565">
    <property type="term" value="F:sequence-specific DNA binding"/>
    <property type="evidence" value="ECO:0007669"/>
    <property type="project" value="InterPro"/>
</dbReference>